<dbReference type="AlphaFoldDB" id="A0AA43KEJ9"/>
<protein>
    <submittedName>
        <fullName evidence="1">Uncharacterized protein</fullName>
    </submittedName>
</protein>
<name>A0AA43KEJ9_9CYAN</name>
<evidence type="ECO:0000313" key="1">
    <source>
        <dbReference type="EMBL" id="MDH6063749.1"/>
    </source>
</evidence>
<reference evidence="1 2" key="1">
    <citation type="journal article" date="2023" name="J. Phycol.">
        <title>Chrysosporum ovalisporum is synonymous with the true-branching cyanobacterium Umezakia natans (Nostocales/Aphanizomenonaceae).</title>
        <authorList>
            <person name="McGregor G.B."/>
            <person name="Sendall B.C."/>
            <person name="Niiyama Y."/>
            <person name="Tuji A."/>
            <person name="Willis A."/>
        </authorList>
    </citation>
    <scope>NUCLEOTIDE SEQUENCE [LARGE SCALE GENOMIC DNA]</scope>
    <source>
        <strain evidence="1 2">FSS-62</strain>
    </source>
</reference>
<accession>A0AA43KEJ9</accession>
<dbReference type="RefSeq" id="WP_280657019.1">
    <property type="nucleotide sequence ID" value="NZ_JANQDL010000058.1"/>
</dbReference>
<organism evidence="1 2">
    <name type="scientific">Umezakia ovalisporum FSS-62</name>
    <dbReference type="NCBI Taxonomy" id="2971776"/>
    <lineage>
        <taxon>Bacteria</taxon>
        <taxon>Bacillati</taxon>
        <taxon>Cyanobacteriota</taxon>
        <taxon>Cyanophyceae</taxon>
        <taxon>Nostocales</taxon>
        <taxon>Nodulariaceae</taxon>
        <taxon>Umezakia</taxon>
    </lineage>
</organism>
<proteinExistence type="predicted"/>
<sequence>MEVVNSRAIHLIASAIPLSQRFFAVLAKSKLRLREAQWRSKWLLGNKTGGEMRELNFCVTGNCNIYKR</sequence>
<dbReference type="Proteomes" id="UP001159370">
    <property type="component" value="Unassembled WGS sequence"/>
</dbReference>
<dbReference type="EMBL" id="JANQDL010000058">
    <property type="protein sequence ID" value="MDH6063749.1"/>
    <property type="molecule type" value="Genomic_DNA"/>
</dbReference>
<evidence type="ECO:0000313" key="2">
    <source>
        <dbReference type="Proteomes" id="UP001159370"/>
    </source>
</evidence>
<comment type="caution">
    <text evidence="1">The sequence shown here is derived from an EMBL/GenBank/DDBJ whole genome shotgun (WGS) entry which is preliminary data.</text>
</comment>
<gene>
    <name evidence="1" type="ORF">NWP23_08225</name>
</gene>
<dbReference type="GeneID" id="83683288"/>